<keyword evidence="2" id="KW-1185">Reference proteome</keyword>
<dbReference type="Proteomes" id="UP001062846">
    <property type="component" value="Chromosome 13"/>
</dbReference>
<sequence>MLLVVNLFVFHCEALSPTYGTDSLNRSSFPVGFVFGAASSAYQVEGAAYEGDKIEDGSNGNVAVDSYHRYKEDVAIMKDMGLDAYRFSISWSRVLPRVQPFVTLFHWDLPQALEDEYGGFLDPQIVVHYGDYADLCFREFGDRVKYWITLNEPWTYSIGGYENGLFAPGRCSWQQQNCTGGNSSTEPYLVAHHQLLAHAAVARLYKQKYQATQEGKVGITLVTRWLVPLSDSTPDHNAALRALDFMFGWFMDPLTTGDYPYSMQSLVGNRLPKFTDEQSKMLNGSFDFLGLNYYSASYAAHAADQPSNRVNVTYTTDSQVSLTADRNGVAIGEKGASDWLYVYPRGLWDLLLHIKRNYNNPLIYITENGIDEVNNLTLSLDEALVDNQRIYYYHHHLFFLLRAIREEVNVKGFLAWSLMDNFEWNSGYTVRFGLTYVDYNDGLRRYPKLSAKWFKNFLQK</sequence>
<evidence type="ECO:0000313" key="1">
    <source>
        <dbReference type="EMBL" id="KAI8526285.1"/>
    </source>
</evidence>
<comment type="caution">
    <text evidence="1">The sequence shown here is derived from an EMBL/GenBank/DDBJ whole genome shotgun (WGS) entry which is preliminary data.</text>
</comment>
<organism evidence="1 2">
    <name type="scientific">Rhododendron molle</name>
    <name type="common">Chinese azalea</name>
    <name type="synonym">Azalea mollis</name>
    <dbReference type="NCBI Taxonomy" id="49168"/>
    <lineage>
        <taxon>Eukaryota</taxon>
        <taxon>Viridiplantae</taxon>
        <taxon>Streptophyta</taxon>
        <taxon>Embryophyta</taxon>
        <taxon>Tracheophyta</taxon>
        <taxon>Spermatophyta</taxon>
        <taxon>Magnoliopsida</taxon>
        <taxon>eudicotyledons</taxon>
        <taxon>Gunneridae</taxon>
        <taxon>Pentapetalae</taxon>
        <taxon>asterids</taxon>
        <taxon>Ericales</taxon>
        <taxon>Ericaceae</taxon>
        <taxon>Ericoideae</taxon>
        <taxon>Rhodoreae</taxon>
        <taxon>Rhododendron</taxon>
    </lineage>
</organism>
<gene>
    <name evidence="1" type="ORF">RHMOL_Rhmol13G0296600</name>
</gene>
<evidence type="ECO:0000313" key="2">
    <source>
        <dbReference type="Proteomes" id="UP001062846"/>
    </source>
</evidence>
<proteinExistence type="predicted"/>
<reference evidence="1" key="1">
    <citation type="submission" date="2022-02" db="EMBL/GenBank/DDBJ databases">
        <title>Plant Genome Project.</title>
        <authorList>
            <person name="Zhang R.-G."/>
        </authorList>
    </citation>
    <scope>NUCLEOTIDE SEQUENCE</scope>
    <source>
        <strain evidence="1">AT1</strain>
    </source>
</reference>
<accession>A0ACC0LC29</accession>
<dbReference type="EMBL" id="CM046400">
    <property type="protein sequence ID" value="KAI8526285.1"/>
    <property type="molecule type" value="Genomic_DNA"/>
</dbReference>
<name>A0ACC0LC29_RHOML</name>
<protein>
    <submittedName>
        <fullName evidence="1">Uncharacterized protein</fullName>
    </submittedName>
</protein>